<gene>
    <name evidence="1" type="ORF">Sjap_023925</name>
</gene>
<protein>
    <submittedName>
        <fullName evidence="1">Uncharacterized protein</fullName>
    </submittedName>
</protein>
<name>A0AAP0HJF1_9MAGN</name>
<sequence length="114" mass="12678">MVELYSELISCLMVAEQNNELLLKNHNSRPTSSASINEANAVSYNDHKNGMERKSTDVEMGKDQSAEIVASPILNFVTISSKINGIRMLFRIRGKILLKMGMLVIVTNHVTDVV</sequence>
<accession>A0AAP0HJF1</accession>
<proteinExistence type="predicted"/>
<comment type="caution">
    <text evidence="1">The sequence shown here is derived from an EMBL/GenBank/DDBJ whole genome shotgun (WGS) entry which is preliminary data.</text>
</comment>
<evidence type="ECO:0000313" key="2">
    <source>
        <dbReference type="Proteomes" id="UP001417504"/>
    </source>
</evidence>
<dbReference type="PANTHER" id="PTHR33325">
    <property type="entry name" value="ZINC FINGER, CCHC-TYPE-RELATED"/>
    <property type="match status" value="1"/>
</dbReference>
<keyword evidence="2" id="KW-1185">Reference proteome</keyword>
<reference evidence="1 2" key="1">
    <citation type="submission" date="2024-01" db="EMBL/GenBank/DDBJ databases">
        <title>Genome assemblies of Stephania.</title>
        <authorList>
            <person name="Yang L."/>
        </authorList>
    </citation>
    <scope>NUCLEOTIDE SEQUENCE [LARGE SCALE GENOMIC DNA]</scope>
    <source>
        <strain evidence="1">QJT</strain>
        <tissue evidence="1">Leaf</tissue>
    </source>
</reference>
<dbReference type="AlphaFoldDB" id="A0AAP0HJF1"/>
<dbReference type="EMBL" id="JBBNAE010000010">
    <property type="protein sequence ID" value="KAK9090748.1"/>
    <property type="molecule type" value="Genomic_DNA"/>
</dbReference>
<dbReference type="PANTHER" id="PTHR33325:SF5">
    <property type="entry name" value="TRANSCRIPTION FACTOR INTERACTOR AND REGULATOR CCHC(ZN) FAMILY"/>
    <property type="match status" value="1"/>
</dbReference>
<organism evidence="1 2">
    <name type="scientific">Stephania japonica</name>
    <dbReference type="NCBI Taxonomy" id="461633"/>
    <lineage>
        <taxon>Eukaryota</taxon>
        <taxon>Viridiplantae</taxon>
        <taxon>Streptophyta</taxon>
        <taxon>Embryophyta</taxon>
        <taxon>Tracheophyta</taxon>
        <taxon>Spermatophyta</taxon>
        <taxon>Magnoliopsida</taxon>
        <taxon>Ranunculales</taxon>
        <taxon>Menispermaceae</taxon>
        <taxon>Menispermoideae</taxon>
        <taxon>Cissampelideae</taxon>
        <taxon>Stephania</taxon>
    </lineage>
</organism>
<dbReference type="Proteomes" id="UP001417504">
    <property type="component" value="Unassembled WGS sequence"/>
</dbReference>
<evidence type="ECO:0000313" key="1">
    <source>
        <dbReference type="EMBL" id="KAK9090748.1"/>
    </source>
</evidence>